<accession>A0A2S7J4J3</accession>
<evidence type="ECO:0000313" key="1">
    <source>
        <dbReference type="EMBL" id="PQA75126.1"/>
    </source>
</evidence>
<keyword evidence="2" id="KW-1185">Reference proteome</keyword>
<dbReference type="EMBL" id="PTRC01000006">
    <property type="protein sequence ID" value="PQA75126.1"/>
    <property type="molecule type" value="Genomic_DNA"/>
</dbReference>
<dbReference type="RefSeq" id="WP_104754157.1">
    <property type="nucleotide sequence ID" value="NZ_PTRC01000006.1"/>
</dbReference>
<reference evidence="1 2" key="1">
    <citation type="submission" date="2018-02" db="EMBL/GenBank/DDBJ databases">
        <title>Draft genome sequence of Ochrobactrum oryzae found in Brazil.</title>
        <authorList>
            <person name="Cerdeira L."/>
            <person name="Andrade F."/>
            <person name="Zacariotto T."/>
            <person name="Barbosa B."/>
            <person name="Santos S."/>
            <person name="Cassetari V."/>
            <person name="Lincopan N."/>
        </authorList>
    </citation>
    <scope>NUCLEOTIDE SEQUENCE [LARGE SCALE GENOMIC DNA]</scope>
    <source>
        <strain evidence="1 2">OA447</strain>
    </source>
</reference>
<proteinExistence type="predicted"/>
<dbReference type="OrthoDB" id="8372821at2"/>
<name>A0A2S7J4J3_9HYPH</name>
<protein>
    <submittedName>
        <fullName evidence="1">Uncharacterized protein</fullName>
    </submittedName>
</protein>
<sequence length="137" mass="15186">MIIDKARFPLVFLRENASSQTENPEAELEAILADGLPFVLISDHPPHEEDDEPLEAKKVRALFFKRNRALFPRNCAGAVVIEGAKATPIPLRLAAQAFGKAFGAPFHFVPDEDAAVELGNRLLMNVRARRLVENLSK</sequence>
<comment type="caution">
    <text evidence="1">The sequence shown here is derived from an EMBL/GenBank/DDBJ whole genome shotgun (WGS) entry which is preliminary data.</text>
</comment>
<dbReference type="AlphaFoldDB" id="A0A2S7J4J3"/>
<organism evidence="1 2">
    <name type="scientific">Brucella oryzae</name>
    <dbReference type="NCBI Taxonomy" id="335286"/>
    <lineage>
        <taxon>Bacteria</taxon>
        <taxon>Pseudomonadati</taxon>
        <taxon>Pseudomonadota</taxon>
        <taxon>Alphaproteobacteria</taxon>
        <taxon>Hyphomicrobiales</taxon>
        <taxon>Brucellaceae</taxon>
        <taxon>Brucella/Ochrobactrum group</taxon>
        <taxon>Brucella</taxon>
    </lineage>
</organism>
<gene>
    <name evidence="1" type="ORF">C3731_02605</name>
</gene>
<evidence type="ECO:0000313" key="2">
    <source>
        <dbReference type="Proteomes" id="UP000238493"/>
    </source>
</evidence>
<dbReference type="Proteomes" id="UP000238493">
    <property type="component" value="Unassembled WGS sequence"/>
</dbReference>